<comment type="caution">
    <text evidence="1">The sequence shown here is derived from an EMBL/GenBank/DDBJ whole genome shotgun (WGS) entry which is preliminary data.</text>
</comment>
<name>A0A395SBW4_9HYPO</name>
<dbReference type="OrthoDB" id="4581301at2759"/>
<accession>A0A395SBW4</accession>
<evidence type="ECO:0000313" key="2">
    <source>
        <dbReference type="Proteomes" id="UP000266234"/>
    </source>
</evidence>
<dbReference type="EMBL" id="PXOG01000181">
    <property type="protein sequence ID" value="RGP69647.1"/>
    <property type="molecule type" value="Genomic_DNA"/>
</dbReference>
<gene>
    <name evidence="1" type="ORF">FLONG3_7725</name>
</gene>
<sequence>MFRGAVAKIFRRGRRTKMFVKAQDKWGGSYYVLNKWPYRPKRPAEDEYFQVNDLLLDLDDMFSNQVRPVTEEDDEQALKLWSRDRKKKSIRKNLYQLEQRLDESRLRAFQVRSKPLNSWRLGSYDVFSAALRAPSRAPLIDLSEGRQGSVSTSTAETQPNMLHLLCSNNGIENQALEDDSLLLKRFQSRISSSEYDDSPKVSASQLSQALESQDSLTSLRRLVSQYLSCNPSGIAFHSTYNDPQESQPNLSLNVRDMCESFWQQNVQQSTRDLLTFIGNLGQRLSAREEHIGGPLCGFGLRLSAEICVPTISSQYLNMGSEVNHWSSSDQGLKDIHQVLEAYLRHLITDSEPSKLDVKGRRELLKMLAGSVDQEDSPTVRSLILDSLQIKSRGDMARIASDAYRAYIMLLGHLGAAALLQHEMQLFAAGEIERLRGREGPENTGHQPDTTIAQAFQAAIDSIVVPLDKAALPRNLDFANCVVLDLQAIGNRAPRTK</sequence>
<organism evidence="1 2">
    <name type="scientific">Fusarium longipes</name>
    <dbReference type="NCBI Taxonomy" id="694270"/>
    <lineage>
        <taxon>Eukaryota</taxon>
        <taxon>Fungi</taxon>
        <taxon>Dikarya</taxon>
        <taxon>Ascomycota</taxon>
        <taxon>Pezizomycotina</taxon>
        <taxon>Sordariomycetes</taxon>
        <taxon>Hypocreomycetidae</taxon>
        <taxon>Hypocreales</taxon>
        <taxon>Nectriaceae</taxon>
        <taxon>Fusarium</taxon>
    </lineage>
</organism>
<proteinExistence type="predicted"/>
<evidence type="ECO:0000313" key="1">
    <source>
        <dbReference type="EMBL" id="RGP69647.1"/>
    </source>
</evidence>
<dbReference type="Proteomes" id="UP000266234">
    <property type="component" value="Unassembled WGS sequence"/>
</dbReference>
<reference evidence="1 2" key="1">
    <citation type="journal article" date="2018" name="PLoS Pathog.">
        <title>Evolution of structural diversity of trichothecenes, a family of toxins produced by plant pathogenic and entomopathogenic fungi.</title>
        <authorList>
            <person name="Proctor R.H."/>
            <person name="McCormick S.P."/>
            <person name="Kim H.S."/>
            <person name="Cardoza R.E."/>
            <person name="Stanley A.M."/>
            <person name="Lindo L."/>
            <person name="Kelly A."/>
            <person name="Brown D.W."/>
            <person name="Lee T."/>
            <person name="Vaughan M.M."/>
            <person name="Alexander N.J."/>
            <person name="Busman M."/>
            <person name="Gutierrez S."/>
        </authorList>
    </citation>
    <scope>NUCLEOTIDE SEQUENCE [LARGE SCALE GENOMIC DNA]</scope>
    <source>
        <strain evidence="1 2">NRRL 20695</strain>
    </source>
</reference>
<dbReference type="AlphaFoldDB" id="A0A395SBW4"/>
<protein>
    <submittedName>
        <fullName evidence="1">Uncharacterized protein</fullName>
    </submittedName>
</protein>
<keyword evidence="2" id="KW-1185">Reference proteome</keyword>